<evidence type="ECO:0000313" key="4">
    <source>
        <dbReference type="Proteomes" id="UP000275078"/>
    </source>
</evidence>
<feature type="compositionally biased region" description="Basic and acidic residues" evidence="1">
    <location>
        <begin position="739"/>
        <end position="777"/>
    </location>
</feature>
<dbReference type="PANTHER" id="PTHR44240:SF10">
    <property type="entry name" value="J DOMAIN-CONTAINING PROTEIN"/>
    <property type="match status" value="1"/>
</dbReference>
<dbReference type="Pfam" id="PF00226">
    <property type="entry name" value="DnaJ"/>
    <property type="match status" value="1"/>
</dbReference>
<sequence length="1018" mass="114123">MAGVDSDDNAELPEDYYKVLEVGTNATTEEIKQAFRSKALKTHSDKTGTSDTSAFIAVTEAFNVLRDESERAAYDLKRLQSKAEAIRTAGSASKHTGDRSSGRNMPRQPEGTTANGAQPTYTSRTHNQSYPPKPDIPTHGRAENPAGPALELKYPFSYHSSKVLSKWVAEGSPAEQTLSLSTELAQLREERPVKPSHLNPDGFLRLLVGPERTLWMYDVLGTRFISLSDYKDNKDAKDTTARRNSSYWRYLKVIQLRMYKDFNAAGDQEMPKELVKLLDALSSMHTLDWKCLPYPSSDTSGPNRSYLKEITWRLHLFWDALIGEMIQWLTDGNYDHIATDICSNIRKKMLTSVTADYQRETVRLTVREDEVFWARRNLEIKDMKNHKPRKDKESRFHAEILRKERLASLILLRLRQDRHSDSSEVEMRIKGTFEELITVFEAEAGRYDITKSEDVSPIMADAKLLCFKMLQDFLVKEQKYDFPHIFGHGLFKRYLELLRNLKGVCYDQQNYADTFKPWKHHKDSTSERGQGAKAERCSGSSSGQQGGRSPDRYSSAKAPQTSVPQSAHASRRDIPDQFSHQKKRVNTEGMGLGDTALRGSQQPQSPVAYPPRADIHTSSRKGKPSASPEPVTEQSFNEGDEEGNFRQTKESPKRSTTYAYTNSQASKDSKRESTAALNTERPKHAAPLADEHDNIGKGGEEAHADQAPDDENPPSNKRSTSYSYVNGTRMKESVSGSREIPKTRPPEFHHNPTTDRGHDQGDGDERRDSQYRQKENARSGPRYAHSKSGVYGGPTDQEATRRPPPPAAPRTFQTGERLDPYTQSSGQYAAGITTRQSGLPQASRGWADPQGNNPSPPYSHQEPPHQTLPRSYTAPMAGVPLDSLPPLGQRSKTSHVFRDDLGPEFRAAPVVATDQLPKKDAYRGPPADSGHASYHQNDPSRAPRGPPRPYVSTSQYTHGPVPSRQPPAQYRQWPGRYDSEGGHGYPQGFSNQEQREGGEVPPASGANRYGQQKGGYYR</sequence>
<keyword evidence="4" id="KW-1185">Reference proteome</keyword>
<name>A0A3N4HKT8_ASCIM</name>
<dbReference type="PANTHER" id="PTHR44240">
    <property type="entry name" value="DNAJ DOMAIN (PROKARYOTIC HEAT SHOCK PROTEIN)-RELATED"/>
    <property type="match status" value="1"/>
</dbReference>
<dbReference type="InterPro" id="IPR052276">
    <property type="entry name" value="Diphthamide-biosynth_chaperone"/>
</dbReference>
<proteinExistence type="predicted"/>
<dbReference type="InterPro" id="IPR001623">
    <property type="entry name" value="DnaJ_domain"/>
</dbReference>
<dbReference type="OrthoDB" id="442087at2759"/>
<gene>
    <name evidence="3" type="ORF">BJ508DRAFT_333065</name>
</gene>
<dbReference type="Proteomes" id="UP000275078">
    <property type="component" value="Unassembled WGS sequence"/>
</dbReference>
<dbReference type="PROSITE" id="PS50076">
    <property type="entry name" value="DNAJ_2"/>
    <property type="match status" value="1"/>
</dbReference>
<feature type="compositionally biased region" description="Polar residues" evidence="1">
    <location>
        <begin position="654"/>
        <end position="666"/>
    </location>
</feature>
<reference evidence="3 4" key="1">
    <citation type="journal article" date="2018" name="Nat. Ecol. Evol.">
        <title>Pezizomycetes genomes reveal the molecular basis of ectomycorrhizal truffle lifestyle.</title>
        <authorList>
            <person name="Murat C."/>
            <person name="Payen T."/>
            <person name="Noel B."/>
            <person name="Kuo A."/>
            <person name="Morin E."/>
            <person name="Chen J."/>
            <person name="Kohler A."/>
            <person name="Krizsan K."/>
            <person name="Balestrini R."/>
            <person name="Da Silva C."/>
            <person name="Montanini B."/>
            <person name="Hainaut M."/>
            <person name="Levati E."/>
            <person name="Barry K.W."/>
            <person name="Belfiori B."/>
            <person name="Cichocki N."/>
            <person name="Clum A."/>
            <person name="Dockter R.B."/>
            <person name="Fauchery L."/>
            <person name="Guy J."/>
            <person name="Iotti M."/>
            <person name="Le Tacon F."/>
            <person name="Lindquist E.A."/>
            <person name="Lipzen A."/>
            <person name="Malagnac F."/>
            <person name="Mello A."/>
            <person name="Molinier V."/>
            <person name="Miyauchi S."/>
            <person name="Poulain J."/>
            <person name="Riccioni C."/>
            <person name="Rubini A."/>
            <person name="Sitrit Y."/>
            <person name="Splivallo R."/>
            <person name="Traeger S."/>
            <person name="Wang M."/>
            <person name="Zifcakova L."/>
            <person name="Wipf D."/>
            <person name="Zambonelli A."/>
            <person name="Paolocci F."/>
            <person name="Nowrousian M."/>
            <person name="Ottonello S."/>
            <person name="Baldrian P."/>
            <person name="Spatafora J.W."/>
            <person name="Henrissat B."/>
            <person name="Nagy L.G."/>
            <person name="Aury J.M."/>
            <person name="Wincker P."/>
            <person name="Grigoriev I.V."/>
            <person name="Bonfante P."/>
            <person name="Martin F.M."/>
        </authorList>
    </citation>
    <scope>NUCLEOTIDE SEQUENCE [LARGE SCALE GENOMIC DNA]</scope>
    <source>
        <strain evidence="3 4">RN42</strain>
    </source>
</reference>
<feature type="compositionally biased region" description="Polar residues" evidence="1">
    <location>
        <begin position="110"/>
        <end position="130"/>
    </location>
</feature>
<feature type="compositionally biased region" description="Basic and acidic residues" evidence="1">
    <location>
        <begin position="689"/>
        <end position="706"/>
    </location>
</feature>
<evidence type="ECO:0000313" key="3">
    <source>
        <dbReference type="EMBL" id="RPA74419.1"/>
    </source>
</evidence>
<dbReference type="InterPro" id="IPR036869">
    <property type="entry name" value="J_dom_sf"/>
</dbReference>
<dbReference type="Gene3D" id="1.10.287.110">
    <property type="entry name" value="DnaJ domain"/>
    <property type="match status" value="1"/>
</dbReference>
<feature type="domain" description="J" evidence="2">
    <location>
        <begin position="15"/>
        <end position="78"/>
    </location>
</feature>
<dbReference type="InterPro" id="IPR018253">
    <property type="entry name" value="DnaJ_domain_CS"/>
</dbReference>
<feature type="compositionally biased region" description="Polar residues" evidence="1">
    <location>
        <begin position="821"/>
        <end position="840"/>
    </location>
</feature>
<dbReference type="AlphaFoldDB" id="A0A3N4HKT8"/>
<dbReference type="PROSITE" id="PS00636">
    <property type="entry name" value="DNAJ_1"/>
    <property type="match status" value="1"/>
</dbReference>
<protein>
    <recommendedName>
        <fullName evidence="2">J domain-containing protein</fullName>
    </recommendedName>
</protein>
<dbReference type="STRING" id="1160509.A0A3N4HKT8"/>
<feature type="region of interest" description="Disordered" evidence="1">
    <location>
        <begin position="85"/>
        <end position="148"/>
    </location>
</feature>
<dbReference type="SMART" id="SM00271">
    <property type="entry name" value="DnaJ"/>
    <property type="match status" value="1"/>
</dbReference>
<accession>A0A3N4HKT8</accession>
<dbReference type="EMBL" id="ML119790">
    <property type="protein sequence ID" value="RPA74419.1"/>
    <property type="molecule type" value="Genomic_DNA"/>
</dbReference>
<dbReference type="SUPFAM" id="SSF46565">
    <property type="entry name" value="Chaperone J-domain"/>
    <property type="match status" value="1"/>
</dbReference>
<organism evidence="3 4">
    <name type="scientific">Ascobolus immersus RN42</name>
    <dbReference type="NCBI Taxonomy" id="1160509"/>
    <lineage>
        <taxon>Eukaryota</taxon>
        <taxon>Fungi</taxon>
        <taxon>Dikarya</taxon>
        <taxon>Ascomycota</taxon>
        <taxon>Pezizomycotina</taxon>
        <taxon>Pezizomycetes</taxon>
        <taxon>Pezizales</taxon>
        <taxon>Ascobolaceae</taxon>
        <taxon>Ascobolus</taxon>
    </lineage>
</organism>
<evidence type="ECO:0000256" key="1">
    <source>
        <dbReference type="SAM" id="MobiDB-lite"/>
    </source>
</evidence>
<feature type="compositionally biased region" description="Basic and acidic residues" evidence="1">
    <location>
        <begin position="643"/>
        <end position="653"/>
    </location>
</feature>
<feature type="compositionally biased region" description="Polar residues" evidence="1">
    <location>
        <begin position="557"/>
        <end position="568"/>
    </location>
</feature>
<dbReference type="CDD" id="cd06257">
    <property type="entry name" value="DnaJ"/>
    <property type="match status" value="1"/>
</dbReference>
<feature type="region of interest" description="Disordered" evidence="1">
    <location>
        <begin position="518"/>
        <end position="1018"/>
    </location>
</feature>
<evidence type="ECO:0000259" key="2">
    <source>
        <dbReference type="PROSITE" id="PS50076"/>
    </source>
</evidence>
<feature type="compositionally biased region" description="Polar residues" evidence="1">
    <location>
        <begin position="713"/>
        <end position="726"/>
    </location>
</feature>